<keyword evidence="6 10" id="KW-0808">Transferase</keyword>
<dbReference type="PANTHER" id="PTHR11986:SF18">
    <property type="entry name" value="ORNITHINE AMINOTRANSFERASE, MITOCHONDRIAL"/>
    <property type="match status" value="1"/>
</dbReference>
<dbReference type="InterPro" id="IPR015424">
    <property type="entry name" value="PyrdxlP-dep_Trfase"/>
</dbReference>
<evidence type="ECO:0000256" key="7">
    <source>
        <dbReference type="ARBA" id="ARBA00022898"/>
    </source>
</evidence>
<dbReference type="PANTHER" id="PTHR11986">
    <property type="entry name" value="AMINOTRANSFERASE CLASS III"/>
    <property type="match status" value="1"/>
</dbReference>
<dbReference type="Gene3D" id="3.40.640.10">
    <property type="entry name" value="Type I PLP-dependent aspartate aminotransferase-like (Major domain)"/>
    <property type="match status" value="1"/>
</dbReference>
<comment type="pathway">
    <text evidence="2">Amino-acid biosynthesis; L-proline biosynthesis; L-glutamate 5-semialdehyde from L-ornithine: step 1/1.</text>
</comment>
<dbReference type="CDD" id="cd00610">
    <property type="entry name" value="OAT_like"/>
    <property type="match status" value="1"/>
</dbReference>
<dbReference type="AlphaFoldDB" id="A0AB39MTY0"/>
<dbReference type="NCBIfam" id="TIGR01885">
    <property type="entry name" value="Orn_aminotrans"/>
    <property type="match status" value="1"/>
</dbReference>
<dbReference type="SUPFAM" id="SSF53383">
    <property type="entry name" value="PLP-dependent transferases"/>
    <property type="match status" value="1"/>
</dbReference>
<evidence type="ECO:0000256" key="4">
    <source>
        <dbReference type="ARBA" id="ARBA00022576"/>
    </source>
</evidence>
<evidence type="ECO:0000256" key="8">
    <source>
        <dbReference type="ARBA" id="ARBA00030587"/>
    </source>
</evidence>
<dbReference type="InterPro" id="IPR005814">
    <property type="entry name" value="Aminotrans_3"/>
</dbReference>
<keyword evidence="4 10" id="KW-0032">Aminotransferase</keyword>
<dbReference type="RefSeq" id="WP_369269624.1">
    <property type="nucleotide sequence ID" value="NZ_CP163432.1"/>
</dbReference>
<accession>A0AB39MTY0</accession>
<dbReference type="FunFam" id="3.40.640.10:FF:000011">
    <property type="entry name" value="Ornithine aminotransferase"/>
    <property type="match status" value="1"/>
</dbReference>
<dbReference type="Pfam" id="PF00202">
    <property type="entry name" value="Aminotran_3"/>
    <property type="match status" value="1"/>
</dbReference>
<dbReference type="Gene3D" id="3.90.1150.10">
    <property type="entry name" value="Aspartate Aminotransferase, domain 1"/>
    <property type="match status" value="1"/>
</dbReference>
<dbReference type="EC" id="2.6.1.13" evidence="3"/>
<dbReference type="EMBL" id="CP163432">
    <property type="protein sequence ID" value="XDQ09189.1"/>
    <property type="molecule type" value="Genomic_DNA"/>
</dbReference>
<gene>
    <name evidence="10" type="primary">rocD</name>
    <name evidence="10" type="ORF">AB5J55_05820</name>
</gene>
<organism evidence="10">
    <name type="scientific">Streptomyces sp. R11</name>
    <dbReference type="NCBI Taxonomy" id="3238625"/>
    <lineage>
        <taxon>Bacteria</taxon>
        <taxon>Bacillati</taxon>
        <taxon>Actinomycetota</taxon>
        <taxon>Actinomycetes</taxon>
        <taxon>Kitasatosporales</taxon>
        <taxon>Streptomycetaceae</taxon>
        <taxon>Streptomyces</taxon>
    </lineage>
</organism>
<dbReference type="InterPro" id="IPR010164">
    <property type="entry name" value="Orn_aminotrans"/>
</dbReference>
<dbReference type="GO" id="GO:0042802">
    <property type="term" value="F:identical protein binding"/>
    <property type="evidence" value="ECO:0007669"/>
    <property type="project" value="TreeGrafter"/>
</dbReference>
<keyword evidence="7 9" id="KW-0663">Pyridoxal phosphate</keyword>
<evidence type="ECO:0000256" key="5">
    <source>
        <dbReference type="ARBA" id="ARBA00022650"/>
    </source>
</evidence>
<dbReference type="InterPro" id="IPR015421">
    <property type="entry name" value="PyrdxlP-dep_Trfase_major"/>
</dbReference>
<name>A0AB39MTY0_9ACTN</name>
<evidence type="ECO:0000256" key="9">
    <source>
        <dbReference type="RuleBase" id="RU003560"/>
    </source>
</evidence>
<evidence type="ECO:0000256" key="3">
    <source>
        <dbReference type="ARBA" id="ARBA00012924"/>
    </source>
</evidence>
<dbReference type="PROSITE" id="PS00600">
    <property type="entry name" value="AA_TRANSFER_CLASS_3"/>
    <property type="match status" value="1"/>
</dbReference>
<comment type="cofactor">
    <cofactor evidence="1">
        <name>pyridoxal 5'-phosphate</name>
        <dbReference type="ChEBI" id="CHEBI:597326"/>
    </cofactor>
</comment>
<dbReference type="GO" id="GO:0004587">
    <property type="term" value="F:ornithine aminotransferase activity"/>
    <property type="evidence" value="ECO:0007669"/>
    <property type="project" value="UniProtKB-EC"/>
</dbReference>
<comment type="similarity">
    <text evidence="9">Belongs to the class-III pyridoxal-phosphate-dependent aminotransferase family.</text>
</comment>
<proteinExistence type="inferred from homology"/>
<dbReference type="InterPro" id="IPR015422">
    <property type="entry name" value="PyrdxlP-dep_Trfase_small"/>
</dbReference>
<reference evidence="10" key="1">
    <citation type="submission" date="2024-07" db="EMBL/GenBank/DDBJ databases">
        <authorList>
            <person name="Yu S.T."/>
        </authorList>
    </citation>
    <scope>NUCLEOTIDE SEQUENCE</scope>
    <source>
        <strain evidence="10">R11</strain>
    </source>
</reference>
<evidence type="ECO:0000256" key="1">
    <source>
        <dbReference type="ARBA" id="ARBA00001933"/>
    </source>
</evidence>
<dbReference type="InterPro" id="IPR049704">
    <property type="entry name" value="Aminotrans_3_PPA_site"/>
</dbReference>
<evidence type="ECO:0000256" key="2">
    <source>
        <dbReference type="ARBA" id="ARBA00004998"/>
    </source>
</evidence>
<evidence type="ECO:0000313" key="10">
    <source>
        <dbReference type="EMBL" id="XDQ09189.1"/>
    </source>
</evidence>
<evidence type="ECO:0000256" key="6">
    <source>
        <dbReference type="ARBA" id="ARBA00022679"/>
    </source>
</evidence>
<sequence length="405" mass="42933">MTAPAQTRSSADLIRAEEPVLAHNYHPLPVVVARAEGTWVEDVEGRRYLDMLAGYSALNFGHRHPALVEAAHAQLDRLTLTSRAFHNDRLAEFAERLAELTGLDMVLPMNTGAEAVESGIKVARKWAYEVKGVPADQATIVVAADNFHGRTTTIVSFSTDETARQGFGPFTPGFRVVPYNDLAALEAAVDETTAAVLLEPIQGEAGVLIPDSGYLAGVRELTRRKGCLFIADEIQSGLGRTGRTLAVEHEGVVPDMVLLGKALGGGIVPVSAVVARRDVLGVLRPGEHGSTFGGNPLAAAVGTAVVGLLETGEFQRRAAELGTILRSGLSDLVGKGVVGFRARGLWAGVDIDPAVGTGREIGERLMREGILVKDTHGSTIRLAPPLTITAEELVEALGTLEKVLR</sequence>
<protein>
    <recommendedName>
        <fullName evidence="3">ornithine aminotransferase</fullName>
        <ecNumber evidence="3">2.6.1.13</ecNumber>
    </recommendedName>
    <alternativeName>
        <fullName evidence="8">Ornithine--oxo-acid aminotransferase</fullName>
    </alternativeName>
</protein>
<dbReference type="InterPro" id="IPR050103">
    <property type="entry name" value="Class-III_PLP-dep_AT"/>
</dbReference>
<keyword evidence="5" id="KW-0028">Amino-acid biosynthesis</keyword>
<dbReference type="PIRSF" id="PIRSF000521">
    <property type="entry name" value="Transaminase_4ab_Lys_Orn"/>
    <property type="match status" value="1"/>
</dbReference>
<dbReference type="GO" id="GO:0030170">
    <property type="term" value="F:pyridoxal phosphate binding"/>
    <property type="evidence" value="ECO:0007669"/>
    <property type="project" value="InterPro"/>
</dbReference>
<keyword evidence="5" id="KW-0641">Proline biosynthesis</keyword>